<comment type="caution">
    <text evidence="3">The sequence shown here is derived from an EMBL/GenBank/DDBJ whole genome shotgun (WGS) entry which is preliminary data.</text>
</comment>
<evidence type="ECO:0000313" key="4">
    <source>
        <dbReference type="Proteomes" id="UP001627284"/>
    </source>
</evidence>
<dbReference type="InterPro" id="IPR034751">
    <property type="entry name" value="Yippee"/>
</dbReference>
<dbReference type="Proteomes" id="UP001627284">
    <property type="component" value="Unassembled WGS sequence"/>
</dbReference>
<evidence type="ECO:0000259" key="2">
    <source>
        <dbReference type="PROSITE" id="PS51792"/>
    </source>
</evidence>
<feature type="region of interest" description="Disordered" evidence="1">
    <location>
        <begin position="115"/>
        <end position="272"/>
    </location>
</feature>
<feature type="non-terminal residue" evidence="3">
    <location>
        <position position="1"/>
    </location>
</feature>
<accession>A0ABD2UFU5</accession>
<feature type="domain" description="Yippee" evidence="2">
    <location>
        <begin position="26"/>
        <end position="115"/>
    </location>
</feature>
<protein>
    <recommendedName>
        <fullName evidence="2">Yippee domain-containing protein</fullName>
    </recommendedName>
</protein>
<sequence>ISTFSSHYYSISIFVFNSMGIPQDCDSIYCGECRTRVAFIENAPVEVWPAGIFVRLFNVDNQNIHQSEFETTLADSCCVQCGKLLGWKFIAVTQPDMDVMVGTFLMRLNMLSFDEENDDQDGDANDQDDSANNEQNTDEQDGGGDQDEGTNNEQNTHEQDGGGNQQVPIDQEVGTNEQNTDEKDEGTNNEQNTDEQDGCGDQQVPIDQELGTNEQNTDDQDGGGDQDEGTNNEQNTDDQDEGTNEQNVNQDRGSNQQVLIDQEVGTNEQNVNQQVPMNQQVLNEPEHFDAIEEDGGCCNCT</sequence>
<evidence type="ECO:0000313" key="3">
    <source>
        <dbReference type="EMBL" id="KAL3367230.1"/>
    </source>
</evidence>
<dbReference type="PROSITE" id="PS51792">
    <property type="entry name" value="YIPPEE"/>
    <property type="match status" value="1"/>
</dbReference>
<name>A0ABD2UFU5_9SOLN</name>
<feature type="compositionally biased region" description="Acidic residues" evidence="1">
    <location>
        <begin position="216"/>
        <end position="243"/>
    </location>
</feature>
<dbReference type="AlphaFoldDB" id="A0ABD2UFU5"/>
<reference evidence="3 4" key="1">
    <citation type="submission" date="2024-05" db="EMBL/GenBank/DDBJ databases">
        <title>De novo assembly of an allotetraploid wild potato.</title>
        <authorList>
            <person name="Hosaka A.J."/>
        </authorList>
    </citation>
    <scope>NUCLEOTIDE SEQUENCE [LARGE SCALE GENOMIC DNA]</scope>
    <source>
        <tissue evidence="3">Young leaves</tissue>
    </source>
</reference>
<proteinExistence type="predicted"/>
<feature type="compositionally biased region" description="Acidic residues" evidence="1">
    <location>
        <begin position="115"/>
        <end position="150"/>
    </location>
</feature>
<feature type="compositionally biased region" description="Polar residues" evidence="1">
    <location>
        <begin position="165"/>
        <end position="178"/>
    </location>
</feature>
<dbReference type="EMBL" id="JBJKTR010000006">
    <property type="protein sequence ID" value="KAL3367230.1"/>
    <property type="molecule type" value="Genomic_DNA"/>
</dbReference>
<feature type="compositionally biased region" description="Polar residues" evidence="1">
    <location>
        <begin position="244"/>
        <end position="259"/>
    </location>
</feature>
<organism evidence="3 4">
    <name type="scientific">Solanum stoloniferum</name>
    <dbReference type="NCBI Taxonomy" id="62892"/>
    <lineage>
        <taxon>Eukaryota</taxon>
        <taxon>Viridiplantae</taxon>
        <taxon>Streptophyta</taxon>
        <taxon>Embryophyta</taxon>
        <taxon>Tracheophyta</taxon>
        <taxon>Spermatophyta</taxon>
        <taxon>Magnoliopsida</taxon>
        <taxon>eudicotyledons</taxon>
        <taxon>Gunneridae</taxon>
        <taxon>Pentapetalae</taxon>
        <taxon>asterids</taxon>
        <taxon>lamiids</taxon>
        <taxon>Solanales</taxon>
        <taxon>Solanaceae</taxon>
        <taxon>Solanoideae</taxon>
        <taxon>Solaneae</taxon>
        <taxon>Solanum</taxon>
    </lineage>
</organism>
<gene>
    <name evidence="3" type="ORF">AABB24_011777</name>
</gene>
<keyword evidence="4" id="KW-1185">Reference proteome</keyword>
<evidence type="ECO:0000256" key="1">
    <source>
        <dbReference type="SAM" id="MobiDB-lite"/>
    </source>
</evidence>